<dbReference type="OrthoDB" id="2382008at2"/>
<gene>
    <name evidence="1" type="ORF">A374_04639</name>
</gene>
<dbReference type="eggNOG" id="ENOG50333R2">
    <property type="taxonomic scope" value="Bacteria"/>
</dbReference>
<reference evidence="1 2" key="1">
    <citation type="journal article" date="2012" name="J. Bacteriol.">
        <title>Genome of Bacillus macauensis ZFHKF-1, a Long-Chain-Forming Bacterium.</title>
        <authorList>
            <person name="Cai L."/>
            <person name="Zhang T."/>
        </authorList>
    </citation>
    <scope>NUCLEOTIDE SEQUENCE [LARGE SCALE GENOMIC DNA]</scope>
    <source>
        <strain evidence="1 2">ZFHKF-1</strain>
    </source>
</reference>
<dbReference type="EMBL" id="AKKV01000020">
    <property type="protein sequence ID" value="EIT86832.1"/>
    <property type="molecule type" value="Genomic_DNA"/>
</dbReference>
<keyword evidence="2" id="KW-1185">Reference proteome</keyword>
<dbReference type="RefSeq" id="WP_007201027.1">
    <property type="nucleotide sequence ID" value="NZ_AKKV01000020.1"/>
</dbReference>
<dbReference type="AlphaFoldDB" id="I8ALN3"/>
<accession>I8ALN3</accession>
<proteinExistence type="predicted"/>
<evidence type="ECO:0000313" key="2">
    <source>
        <dbReference type="Proteomes" id="UP000004080"/>
    </source>
</evidence>
<dbReference type="STRING" id="1196324.A374_04639"/>
<dbReference type="PATRIC" id="fig|1196324.3.peg.944"/>
<name>I8ALN3_9BACL</name>
<dbReference type="Proteomes" id="UP000004080">
    <property type="component" value="Unassembled WGS sequence"/>
</dbReference>
<organism evidence="1 2">
    <name type="scientific">Fictibacillus macauensis ZFHKF-1</name>
    <dbReference type="NCBI Taxonomy" id="1196324"/>
    <lineage>
        <taxon>Bacteria</taxon>
        <taxon>Bacillati</taxon>
        <taxon>Bacillota</taxon>
        <taxon>Bacilli</taxon>
        <taxon>Bacillales</taxon>
        <taxon>Fictibacillaceae</taxon>
        <taxon>Fictibacillus</taxon>
    </lineage>
</organism>
<evidence type="ECO:0000313" key="1">
    <source>
        <dbReference type="EMBL" id="EIT86832.1"/>
    </source>
</evidence>
<evidence type="ECO:0008006" key="3">
    <source>
        <dbReference type="Google" id="ProtNLM"/>
    </source>
</evidence>
<protein>
    <recommendedName>
        <fullName evidence="3">DNA alkylation repair protein</fullName>
    </recommendedName>
</protein>
<sequence>MSNAYLCPNCKSNRTRFNVIEQVPTSVKLDPATGAVVTHYENDEQLDPFHLPYNGTQRLVQCAACGVVADETTFVKHAQHKPL</sequence>
<comment type="caution">
    <text evidence="1">The sequence shown here is derived from an EMBL/GenBank/DDBJ whole genome shotgun (WGS) entry which is preliminary data.</text>
</comment>